<dbReference type="SMART" id="SM00320">
    <property type="entry name" value="WD40"/>
    <property type="match status" value="7"/>
</dbReference>
<feature type="region of interest" description="Disordered" evidence="9">
    <location>
        <begin position="1"/>
        <end position="46"/>
    </location>
</feature>
<dbReference type="Pfam" id="PF00400">
    <property type="entry name" value="WD40"/>
    <property type="match status" value="5"/>
</dbReference>
<feature type="compositionally biased region" description="Basic and acidic residues" evidence="9">
    <location>
        <begin position="1"/>
        <end position="11"/>
    </location>
</feature>
<protein>
    <recommendedName>
        <fullName evidence="7">WD repeat-containing protein 37</fullName>
    </recommendedName>
</protein>
<evidence type="ECO:0000256" key="7">
    <source>
        <dbReference type="ARBA" id="ARBA00040954"/>
    </source>
</evidence>
<feature type="repeat" description="WD" evidence="8">
    <location>
        <begin position="200"/>
        <end position="243"/>
    </location>
</feature>
<evidence type="ECO:0000256" key="6">
    <source>
        <dbReference type="ARBA" id="ARBA00023242"/>
    </source>
</evidence>
<dbReference type="CDD" id="cd00200">
    <property type="entry name" value="WD40"/>
    <property type="match status" value="1"/>
</dbReference>
<evidence type="ECO:0000256" key="4">
    <source>
        <dbReference type="ARBA" id="ARBA00022574"/>
    </source>
</evidence>
<dbReference type="Proteomes" id="UP000694867">
    <property type="component" value="Unplaced"/>
</dbReference>
<dbReference type="RefSeq" id="XP_028967541.1">
    <property type="nucleotide sequence ID" value="XM_029111708.1"/>
</dbReference>
<keyword evidence="5" id="KW-0677">Repeat</keyword>
<name>A0AAJ7SGB1_9ACAR</name>
<dbReference type="PROSITE" id="PS50294">
    <property type="entry name" value="WD_REPEATS_REGION"/>
    <property type="match status" value="3"/>
</dbReference>
<dbReference type="Gene3D" id="2.130.10.10">
    <property type="entry name" value="YVTN repeat-like/Quinoprotein amine dehydrogenase"/>
    <property type="match status" value="3"/>
</dbReference>
<evidence type="ECO:0000256" key="5">
    <source>
        <dbReference type="ARBA" id="ARBA00022737"/>
    </source>
</evidence>
<evidence type="ECO:0000256" key="3">
    <source>
        <dbReference type="ARBA" id="ARBA00022490"/>
    </source>
</evidence>
<evidence type="ECO:0000256" key="8">
    <source>
        <dbReference type="PROSITE-ProRule" id="PRU00221"/>
    </source>
</evidence>
<dbReference type="SUPFAM" id="SSF50978">
    <property type="entry name" value="WD40 repeat-like"/>
    <property type="match status" value="1"/>
</dbReference>
<dbReference type="PRINTS" id="PR00320">
    <property type="entry name" value="GPROTEINBRPT"/>
</dbReference>
<feature type="compositionally biased region" description="Basic and acidic residues" evidence="9">
    <location>
        <begin position="57"/>
        <end position="70"/>
    </location>
</feature>
<feature type="region of interest" description="Disordered" evidence="9">
    <location>
        <begin position="537"/>
        <end position="556"/>
    </location>
</feature>
<accession>A0AAJ7SGB1</accession>
<dbReference type="KEGG" id="goe:100898702"/>
<dbReference type="GO" id="GO:0005634">
    <property type="term" value="C:nucleus"/>
    <property type="evidence" value="ECO:0007669"/>
    <property type="project" value="UniProtKB-SubCell"/>
</dbReference>
<proteinExistence type="predicted"/>
<comment type="subcellular location">
    <subcellularLocation>
        <location evidence="2">Cytoplasm</location>
    </subcellularLocation>
    <subcellularLocation>
        <location evidence="1">Nucleus</location>
    </subcellularLocation>
</comment>
<dbReference type="InterPro" id="IPR036322">
    <property type="entry name" value="WD40_repeat_dom_sf"/>
</dbReference>
<dbReference type="InterPro" id="IPR001680">
    <property type="entry name" value="WD40_rpt"/>
</dbReference>
<evidence type="ECO:0000313" key="10">
    <source>
        <dbReference type="Proteomes" id="UP000694867"/>
    </source>
</evidence>
<feature type="region of interest" description="Disordered" evidence="9">
    <location>
        <begin position="142"/>
        <end position="163"/>
    </location>
</feature>
<feature type="repeat" description="WD" evidence="8">
    <location>
        <begin position="324"/>
        <end position="365"/>
    </location>
</feature>
<dbReference type="PANTHER" id="PTHR19855">
    <property type="entry name" value="WD40 REPEAT PROTEIN 12, 37"/>
    <property type="match status" value="1"/>
</dbReference>
<dbReference type="AlphaFoldDB" id="A0AAJ7SGB1"/>
<evidence type="ECO:0000313" key="11">
    <source>
        <dbReference type="RefSeq" id="XP_028967541.1"/>
    </source>
</evidence>
<dbReference type="PROSITE" id="PS50082">
    <property type="entry name" value="WD_REPEATS_2"/>
    <property type="match status" value="5"/>
</dbReference>
<feature type="repeat" description="WD" evidence="8">
    <location>
        <begin position="409"/>
        <end position="450"/>
    </location>
</feature>
<dbReference type="GO" id="GO:0005737">
    <property type="term" value="C:cytoplasm"/>
    <property type="evidence" value="ECO:0007669"/>
    <property type="project" value="UniProtKB-SubCell"/>
</dbReference>
<reference evidence="11" key="1">
    <citation type="submission" date="2025-08" db="UniProtKB">
        <authorList>
            <consortium name="RefSeq"/>
        </authorList>
    </citation>
    <scope>IDENTIFICATION</scope>
</reference>
<gene>
    <name evidence="11" type="primary">LOC100898702</name>
</gene>
<feature type="repeat" description="WD" evidence="8">
    <location>
        <begin position="366"/>
        <end position="407"/>
    </location>
</feature>
<evidence type="ECO:0000256" key="2">
    <source>
        <dbReference type="ARBA" id="ARBA00004496"/>
    </source>
</evidence>
<dbReference type="InterPro" id="IPR019775">
    <property type="entry name" value="WD40_repeat_CS"/>
</dbReference>
<organism evidence="10 11">
    <name type="scientific">Galendromus occidentalis</name>
    <name type="common">western predatory mite</name>
    <dbReference type="NCBI Taxonomy" id="34638"/>
    <lineage>
        <taxon>Eukaryota</taxon>
        <taxon>Metazoa</taxon>
        <taxon>Ecdysozoa</taxon>
        <taxon>Arthropoda</taxon>
        <taxon>Chelicerata</taxon>
        <taxon>Arachnida</taxon>
        <taxon>Acari</taxon>
        <taxon>Parasitiformes</taxon>
        <taxon>Mesostigmata</taxon>
        <taxon>Gamasina</taxon>
        <taxon>Phytoseioidea</taxon>
        <taxon>Phytoseiidae</taxon>
        <taxon>Typhlodrominae</taxon>
        <taxon>Galendromus</taxon>
    </lineage>
</organism>
<dbReference type="PROSITE" id="PS00678">
    <property type="entry name" value="WD_REPEATS_1"/>
    <property type="match status" value="2"/>
</dbReference>
<evidence type="ECO:0000256" key="9">
    <source>
        <dbReference type="SAM" id="MobiDB-lite"/>
    </source>
</evidence>
<keyword evidence="4 8" id="KW-0853">WD repeat</keyword>
<dbReference type="InterPro" id="IPR015943">
    <property type="entry name" value="WD40/YVTN_repeat-like_dom_sf"/>
</dbReference>
<sequence length="556" mass="61486">MPVSAETKDRPTSSGILRSWGRTLSDKDDACSTPGSSTYKEKDREITKDLVQAKASLEGRHATREEKDNENIMPPKSKRRLYELFGAIEKEFDNLCLENLTLRDRVEMLSEQLLMERGGPLTGPASGHLRSLQQLAQDSIETVDGQAQTTKSKAKQGKFQSEGSQLSQKIKSTYKLKASTSRIVSSFKTSQLTCTPLARYSGHRDGIWEVTSPSNSSVPIIATASADHTARLWDVETGVCVLQYSGHGGSVNSVRFHPSQQLMLTASGDKTAHIWRASLLSNAANVFELAPKTHSSEDEIDSAERDDGEALTDATLVRSPVLELTGHSSVVIAADWLVNSDQVITASWDRMAYVYDVNTGDLVTQLIGHDLELTHLAAHPSQRLVVTSSKDTTFRLWDFREAIHSVSVFQGHTESVSSVAFTAAGDRVVSGSDDRTVKVWELRNMRSPLSAVRLDSPVNRLSVSAQNIIAIPHDNRHVRLYDLNGQRLARLPRNNRIGHRRMVCATAWMSEGCKSKVDLVTCGFDKMCIGWSVVPSKEAKEPKEKDKDSQLKKDRD</sequence>
<feature type="repeat" description="WD" evidence="8">
    <location>
        <begin position="244"/>
        <end position="275"/>
    </location>
</feature>
<keyword evidence="3" id="KW-0963">Cytoplasm</keyword>
<dbReference type="InterPro" id="IPR020472">
    <property type="entry name" value="WD40_PAC1"/>
</dbReference>
<feature type="region of interest" description="Disordered" evidence="9">
    <location>
        <begin position="55"/>
        <end position="74"/>
    </location>
</feature>
<keyword evidence="10" id="KW-1185">Reference proteome</keyword>
<dbReference type="GeneID" id="100898702"/>
<keyword evidence="6" id="KW-0539">Nucleus</keyword>
<dbReference type="PANTHER" id="PTHR19855:SF12">
    <property type="entry name" value="WD REPEAT-CONTAINING PROTEIN 37"/>
    <property type="match status" value="1"/>
</dbReference>
<feature type="compositionally biased region" description="Polar residues" evidence="9">
    <location>
        <begin position="142"/>
        <end position="151"/>
    </location>
</feature>
<evidence type="ECO:0000256" key="1">
    <source>
        <dbReference type="ARBA" id="ARBA00004123"/>
    </source>
</evidence>
<dbReference type="CTD" id="22884"/>